<feature type="transmembrane region" description="Helical" evidence="2">
    <location>
        <begin position="189"/>
        <end position="209"/>
    </location>
</feature>
<feature type="transmembrane region" description="Helical" evidence="2">
    <location>
        <begin position="313"/>
        <end position="333"/>
    </location>
</feature>
<feature type="transmembrane region" description="Helical" evidence="2">
    <location>
        <begin position="621"/>
        <end position="643"/>
    </location>
</feature>
<feature type="coiled-coil region" evidence="1">
    <location>
        <begin position="594"/>
        <end position="621"/>
    </location>
</feature>
<dbReference type="Proteomes" id="UP000006976">
    <property type="component" value="Unassembled WGS sequence"/>
</dbReference>
<feature type="transmembrane region" description="Helical" evidence="2">
    <location>
        <begin position="687"/>
        <end position="706"/>
    </location>
</feature>
<feature type="transmembrane region" description="Helical" evidence="2">
    <location>
        <begin position="236"/>
        <end position="255"/>
    </location>
</feature>
<protein>
    <submittedName>
        <fullName evidence="3">Bacteriocin-associated integral membrane protein</fullName>
    </submittedName>
</protein>
<dbReference type="EMBL" id="AHEV01000052">
    <property type="protein sequence ID" value="EJR29619.1"/>
    <property type="molecule type" value="Genomic_DNA"/>
</dbReference>
<name>A0ABC9QVL8_BACMY</name>
<comment type="caution">
    <text evidence="3">The sequence shown here is derived from an EMBL/GenBank/DDBJ whole genome shotgun (WGS) entry which is preliminary data.</text>
</comment>
<gene>
    <name evidence="3" type="ORF">III_05835</name>
</gene>
<dbReference type="NCBIfam" id="TIGR01654">
    <property type="entry name" value="bact_immun_7tm"/>
    <property type="match status" value="1"/>
</dbReference>
<evidence type="ECO:0000313" key="4">
    <source>
        <dbReference type="Proteomes" id="UP000006976"/>
    </source>
</evidence>
<evidence type="ECO:0000313" key="3">
    <source>
        <dbReference type="EMBL" id="EJR29619.1"/>
    </source>
</evidence>
<reference evidence="3 4" key="1">
    <citation type="submission" date="2012-04" db="EMBL/GenBank/DDBJ databases">
        <title>The Genome Sequence of Bacillus cereus VD078.</title>
        <authorList>
            <consortium name="The Broad Institute Genome Sequencing Platform"/>
            <consortium name="The Broad Institute Genome Sequencing Center for Infectious Disease"/>
            <person name="Feldgarden M."/>
            <person name="Van der Auwera G.A."/>
            <person name="Mahillon J."/>
            <person name="Duprez V."/>
            <person name="Timmery S."/>
            <person name="Mattelet C."/>
            <person name="Dierick K."/>
            <person name="Sun M."/>
            <person name="Yu Z."/>
            <person name="Zhu L."/>
            <person name="Hu X."/>
            <person name="Shank E.B."/>
            <person name="Swiecicka I."/>
            <person name="Hansen B.M."/>
            <person name="Andrup L."/>
            <person name="Young S.K."/>
            <person name="Zeng Q."/>
            <person name="Gargeya S."/>
            <person name="Fitzgerald M."/>
            <person name="Haas B."/>
            <person name="Abouelleil A."/>
            <person name="Alvarado L."/>
            <person name="Arachchi H.M."/>
            <person name="Berlin A."/>
            <person name="Chapman S.B."/>
            <person name="Goldberg J."/>
            <person name="Griggs A."/>
            <person name="Gujja S."/>
            <person name="Hansen M."/>
            <person name="Howarth C."/>
            <person name="Imamovic A."/>
            <person name="Larimer J."/>
            <person name="McCowen C."/>
            <person name="Montmayeur A."/>
            <person name="Murphy C."/>
            <person name="Neiman D."/>
            <person name="Pearson M."/>
            <person name="Priest M."/>
            <person name="Roberts A."/>
            <person name="Saif S."/>
            <person name="Shea T."/>
            <person name="Sisk P."/>
            <person name="Sykes S."/>
            <person name="Wortman J."/>
            <person name="Nusbaum C."/>
            <person name="Birren B."/>
        </authorList>
    </citation>
    <scope>NUCLEOTIDE SEQUENCE [LARGE SCALE GENOMIC DNA]</scope>
    <source>
        <strain evidence="3 4">VD078</strain>
    </source>
</reference>
<proteinExistence type="predicted"/>
<keyword evidence="2" id="KW-1133">Transmembrane helix</keyword>
<feature type="transmembrane region" description="Helical" evidence="2">
    <location>
        <begin position="267"/>
        <end position="292"/>
    </location>
</feature>
<keyword evidence="2" id="KW-0472">Membrane</keyword>
<dbReference type="RefSeq" id="WP_002169894.1">
    <property type="nucleotide sequence ID" value="NZ_JH792253.1"/>
</dbReference>
<accession>A0ABC9QVL8</accession>
<keyword evidence="1" id="KW-0175">Coiled coil</keyword>
<sequence>MKKIIAALSLVFFLSVNFFIVNYYSINKENELLFKDYIVLSIKYNESGNKNSFIKELIEISQKNNVNVAQYVNINENQLNIYATNIKNDKHIKLLNGKYPSLNSNEYISNKENDRFKNNVGNIEFPSTNKKISYFNFEQVKNIGLGNMFYINSDDEDSINAVIELFKRNGTVNISQKSNDPLIPRDINILSLLILTFFCLFTSIIYYTVKQKYSYALKKLFGFSNFHILVKPLKDISFILLGTGILSIIITHIYLRIKHVGFLKSIIGYQSIFLLLIIIIIILCMSALIRIFQKSDLISSLKGNESNKLLRGLLLFGKLIFTMIIFIILGMSLDKQTELKNQLSNLTFWDQTKHIYRLTTSDQGQEQNLSLDRELNNRLVDLYKLLKENKNAFIMDASKYIPLKDTKSETIYAYMSNLKENRPDYGPYGKSVIIDENYLKINPIEFSNGKTIKDHLNSNDDTLNIIVPEKYKSVENEINELYRKYFYMRKVEIYNLNAKSLNIPLSRIQPEDLKVNIVYAKNNQKYFTFDNRLGSIYENHYIKDPIAIIYDGKIDTSSLASYASRCLYFVDNSNETAYQNIEPFLKSTNTNILVSEVQSVYTEVNSRINELKNQNNELETILITLYIITLLISVNYIRLYYYHHSYELYLKTLFGYSFYLRNKVVLYENVLINIVCSISIYTFFNNLAILFAGIVVIILDLIVIFLSSNRLNKQNFNNIIKGGNK</sequence>
<dbReference type="InterPro" id="IPR006541">
    <property type="entry name" value="Bacteriocin_ass"/>
</dbReference>
<organism evidence="3 4">
    <name type="scientific">Bacillus mycoides</name>
    <dbReference type="NCBI Taxonomy" id="1405"/>
    <lineage>
        <taxon>Bacteria</taxon>
        <taxon>Bacillati</taxon>
        <taxon>Bacillota</taxon>
        <taxon>Bacilli</taxon>
        <taxon>Bacillales</taxon>
        <taxon>Bacillaceae</taxon>
        <taxon>Bacillus</taxon>
        <taxon>Bacillus cereus group</taxon>
    </lineage>
</organism>
<evidence type="ECO:0000256" key="2">
    <source>
        <dbReference type="SAM" id="Phobius"/>
    </source>
</evidence>
<keyword evidence="2" id="KW-0812">Transmembrane</keyword>
<dbReference type="AlphaFoldDB" id="A0ABC9QVL8"/>
<dbReference type="Pfam" id="PF07242">
    <property type="entry name" value="DUF1430"/>
    <property type="match status" value="1"/>
</dbReference>
<evidence type="ECO:0000256" key="1">
    <source>
        <dbReference type="SAM" id="Coils"/>
    </source>
</evidence>